<evidence type="ECO:0000256" key="3">
    <source>
        <dbReference type="ARBA" id="ARBA00004681"/>
    </source>
</evidence>
<dbReference type="InterPro" id="IPR006276">
    <property type="entry name" value="Cobalamin-indep_Met_synthase"/>
</dbReference>
<dbReference type="InterPro" id="IPR013215">
    <property type="entry name" value="Cbl-indep_Met_Synth_N"/>
</dbReference>
<protein>
    <recommendedName>
        <fullName evidence="5">5-methyltetrahydropteroyltriglutamate--homocysteine S-methyltransferase</fullName>
        <ecNumber evidence="5">2.1.1.14</ecNumber>
    </recommendedName>
</protein>
<dbReference type="AlphaFoldDB" id="A0A0W8G2Y5"/>
<feature type="domain" description="Cobalamin-independent methionine synthase MetE C-terminal/archaeal" evidence="12">
    <location>
        <begin position="427"/>
        <end position="749"/>
    </location>
</feature>
<dbReference type="EC" id="2.1.1.14" evidence="5"/>
<sequence length="759" mass="82983">MQTHVLGFPRMGAARELKFALEKHWRGELAAPELAAVGRELMTRHWNIQRDAGLTYVTVGDFSFYDHVLDTAVMLGLMPGRFAAMDRPVFPDAVFAMARGDAARNLPAMDMTKWFDTNYHYIVPEIAPGMTPRLGLATVVEDARLAVSLGHRPKAVLVGPVTFLSLCRVQDGVDRYEPLPGLMAVYREIVRQLSPLCPVIQIDEPILCTAMERQARAYFKPAWEMLRAAAEGSRLLLATYFGRLGENLDLALESGCHVLHLDATRAGEELGAVAGRLPGDMGLSLGLVSGRNVWKTDLARAVATVREAAGLLGPGRVMVGSSCSLLHCPVDLAGETGLDPAVRRTMAFAVQKCREVVVIAEAAAGWNHAAALAENAADLAAGRDTSTAWDPAVRRRLEGVVPAMLSRKSPFAERKKAQQKRLGLPLLPTTTIGSFPQTAAIRAARLALRRREMDQADYRAAMREAIADAVARQEALSLDVLVHGEPERTDMVEYFGQMLAGFCFTENGWVQSYGSRCVKPPVIFGDVSRPQPMTVDWIGHARSLTTKPVKGMLTGPVTILNWSFVREDIPRAEVCRQIALAVRDEVADLERAGVPIIQIDEAAFREGLPLARADQEAYLTWAVECFRLAASGVSDATQIHTHMCYSEFGDVIRWIAAMDADVISIECSRSAMALLDAFREFDYPGDIGPGVYDIHSPRVPGVEEMAGLLRKALAVIPAQRLWVNPDCGLKTRDWPEAMASLENMVAAARLVREEIAGAS</sequence>
<dbReference type="SUPFAM" id="SSF51726">
    <property type="entry name" value="UROD/MetE-like"/>
    <property type="match status" value="2"/>
</dbReference>
<dbReference type="InterPro" id="IPR002629">
    <property type="entry name" value="Met_Synth_C/arc"/>
</dbReference>
<evidence type="ECO:0000256" key="5">
    <source>
        <dbReference type="ARBA" id="ARBA00012034"/>
    </source>
</evidence>
<name>A0A0W8G2Y5_9ZZZZ</name>
<reference evidence="14" key="1">
    <citation type="journal article" date="2015" name="Proc. Natl. Acad. Sci. U.S.A.">
        <title>Networks of energetic and metabolic interactions define dynamics in microbial communities.</title>
        <authorList>
            <person name="Embree M."/>
            <person name="Liu J.K."/>
            <person name="Al-Bassam M.M."/>
            <person name="Zengler K."/>
        </authorList>
    </citation>
    <scope>NUCLEOTIDE SEQUENCE</scope>
</reference>
<dbReference type="CDD" id="cd03311">
    <property type="entry name" value="CIMS_C_terminal_like"/>
    <property type="match status" value="1"/>
</dbReference>
<evidence type="ECO:0000256" key="1">
    <source>
        <dbReference type="ARBA" id="ARBA00001947"/>
    </source>
</evidence>
<evidence type="ECO:0000256" key="7">
    <source>
        <dbReference type="ARBA" id="ARBA00022605"/>
    </source>
</evidence>
<dbReference type="GO" id="GO:0009086">
    <property type="term" value="P:methionine biosynthetic process"/>
    <property type="evidence" value="ECO:0007669"/>
    <property type="project" value="UniProtKB-KW"/>
</dbReference>
<dbReference type="GO" id="GO:0003871">
    <property type="term" value="F:5-methyltetrahydropteroyltriglutamate-homocysteine S-methyltransferase activity"/>
    <property type="evidence" value="ECO:0007669"/>
    <property type="project" value="UniProtKB-EC"/>
</dbReference>
<evidence type="ECO:0000256" key="2">
    <source>
        <dbReference type="ARBA" id="ARBA00002777"/>
    </source>
</evidence>
<comment type="cofactor">
    <cofactor evidence="1">
        <name>Zn(2+)</name>
        <dbReference type="ChEBI" id="CHEBI:29105"/>
    </cofactor>
</comment>
<dbReference type="CDD" id="cd03312">
    <property type="entry name" value="CIMS_N_terminal_like"/>
    <property type="match status" value="1"/>
</dbReference>
<evidence type="ECO:0000256" key="8">
    <source>
        <dbReference type="ARBA" id="ARBA00022679"/>
    </source>
</evidence>
<keyword evidence="7" id="KW-0028">Amino-acid biosynthesis</keyword>
<keyword evidence="6 14" id="KW-0489">Methyltransferase</keyword>
<keyword evidence="10" id="KW-0862">Zinc</keyword>
<dbReference type="PIRSF" id="PIRSF000382">
    <property type="entry name" value="MeTrfase_B12_ind"/>
    <property type="match status" value="1"/>
</dbReference>
<dbReference type="Pfam" id="PF08267">
    <property type="entry name" value="Meth_synt_1"/>
    <property type="match status" value="1"/>
</dbReference>
<keyword evidence="8 14" id="KW-0808">Transferase</keyword>
<comment type="similarity">
    <text evidence="4">Belongs to the vitamin-B12 independent methionine synthase family.</text>
</comment>
<evidence type="ECO:0000256" key="10">
    <source>
        <dbReference type="ARBA" id="ARBA00022833"/>
    </source>
</evidence>
<keyword evidence="11" id="KW-0486">Methionine biosynthesis</keyword>
<comment type="caution">
    <text evidence="14">The sequence shown here is derived from an EMBL/GenBank/DDBJ whole genome shotgun (WGS) entry which is preliminary data.</text>
</comment>
<evidence type="ECO:0000313" key="14">
    <source>
        <dbReference type="EMBL" id="KUG27527.1"/>
    </source>
</evidence>
<evidence type="ECO:0000256" key="4">
    <source>
        <dbReference type="ARBA" id="ARBA00009553"/>
    </source>
</evidence>
<dbReference type="PANTHER" id="PTHR30519">
    <property type="entry name" value="5-METHYLTETRAHYDROPTEROYLTRIGLUTAMATE--HOMOCYSTEINE METHYLTRANSFERASE"/>
    <property type="match status" value="1"/>
</dbReference>
<dbReference type="InterPro" id="IPR038071">
    <property type="entry name" value="UROD/MetE-like_sf"/>
</dbReference>
<comment type="function">
    <text evidence="2">Catalyzes the transfer of a methyl group from 5-methyltetrahydrofolate to homocysteine resulting in methionine formation.</text>
</comment>
<evidence type="ECO:0000256" key="6">
    <source>
        <dbReference type="ARBA" id="ARBA00022603"/>
    </source>
</evidence>
<dbReference type="NCBIfam" id="TIGR01371">
    <property type="entry name" value="met_syn_B12ind"/>
    <property type="match status" value="1"/>
</dbReference>
<evidence type="ECO:0000259" key="12">
    <source>
        <dbReference type="Pfam" id="PF01717"/>
    </source>
</evidence>
<dbReference type="HAMAP" id="MF_00172">
    <property type="entry name" value="Meth_synth"/>
    <property type="match status" value="1"/>
</dbReference>
<proteinExistence type="inferred from homology"/>
<gene>
    <name evidence="14" type="ORF">ASZ90_002627</name>
</gene>
<dbReference type="Pfam" id="PF01717">
    <property type="entry name" value="Meth_synt_2"/>
    <property type="match status" value="1"/>
</dbReference>
<dbReference type="GO" id="GO:0032259">
    <property type="term" value="P:methylation"/>
    <property type="evidence" value="ECO:0007669"/>
    <property type="project" value="UniProtKB-KW"/>
</dbReference>
<dbReference type="NCBIfam" id="NF003556">
    <property type="entry name" value="PRK05222.1"/>
    <property type="match status" value="1"/>
</dbReference>
<evidence type="ECO:0000259" key="13">
    <source>
        <dbReference type="Pfam" id="PF08267"/>
    </source>
</evidence>
<comment type="pathway">
    <text evidence="3">Amino-acid biosynthesis; L-methionine biosynthesis via de novo pathway; L-methionine from L-homocysteine (MetE route): step 1/1.</text>
</comment>
<evidence type="ECO:0000256" key="11">
    <source>
        <dbReference type="ARBA" id="ARBA00023167"/>
    </source>
</evidence>
<dbReference type="GO" id="GO:0008270">
    <property type="term" value="F:zinc ion binding"/>
    <property type="evidence" value="ECO:0007669"/>
    <property type="project" value="InterPro"/>
</dbReference>
<accession>A0A0W8G2Y5</accession>
<dbReference type="UniPathway" id="UPA00051">
    <property type="reaction ID" value="UER00082"/>
</dbReference>
<feature type="domain" description="Cobalamin-independent methionine synthase MetE N-terminal" evidence="13">
    <location>
        <begin position="3"/>
        <end position="308"/>
    </location>
</feature>
<organism evidence="14">
    <name type="scientific">hydrocarbon metagenome</name>
    <dbReference type="NCBI Taxonomy" id="938273"/>
    <lineage>
        <taxon>unclassified sequences</taxon>
        <taxon>metagenomes</taxon>
        <taxon>ecological metagenomes</taxon>
    </lineage>
</organism>
<dbReference type="EMBL" id="LNQE01000320">
    <property type="protein sequence ID" value="KUG27527.1"/>
    <property type="molecule type" value="Genomic_DNA"/>
</dbReference>
<evidence type="ECO:0000256" key="9">
    <source>
        <dbReference type="ARBA" id="ARBA00022723"/>
    </source>
</evidence>
<keyword evidence="9" id="KW-0479">Metal-binding</keyword>
<dbReference type="Gene3D" id="3.20.20.210">
    <property type="match status" value="2"/>
</dbReference>